<protein>
    <recommendedName>
        <fullName evidence="11">Alpha-L-arabinofuranosidase</fullName>
        <ecNumber evidence="11">3.2.1.55</ecNumber>
    </recommendedName>
</protein>
<feature type="compositionally biased region" description="Pro residues" evidence="12">
    <location>
        <begin position="336"/>
        <end position="353"/>
    </location>
</feature>
<evidence type="ECO:0000256" key="9">
    <source>
        <dbReference type="ARBA" id="ARBA00023295"/>
    </source>
</evidence>
<evidence type="ECO:0000256" key="4">
    <source>
        <dbReference type="ARBA" id="ARBA00022525"/>
    </source>
</evidence>
<dbReference type="InParanoid" id="G4NF40"/>
<dbReference type="GeneID" id="5049415"/>
<reference evidence="15 16" key="1">
    <citation type="journal article" date="2005" name="Nature">
        <title>The genome sequence of the rice blast fungus Magnaporthe grisea.</title>
        <authorList>
            <person name="Dean R.A."/>
            <person name="Talbot N.J."/>
            <person name="Ebbole D.J."/>
            <person name="Farman M.L."/>
            <person name="Mitchell T.K."/>
            <person name="Orbach M.J."/>
            <person name="Thon M."/>
            <person name="Kulkarni R."/>
            <person name="Xu J.R."/>
            <person name="Pan H."/>
            <person name="Read N.D."/>
            <person name="Lee Y.H."/>
            <person name="Carbone I."/>
            <person name="Brown D."/>
            <person name="Oh Y.Y."/>
            <person name="Donofrio N."/>
            <person name="Jeong J.S."/>
            <person name="Soanes D.M."/>
            <person name="Djonovic S."/>
            <person name="Kolomiets E."/>
            <person name="Rehmeyer C."/>
            <person name="Li W."/>
            <person name="Harding M."/>
            <person name="Kim S."/>
            <person name="Lebrun M.H."/>
            <person name="Bohnert H."/>
            <person name="Coughlan S."/>
            <person name="Butler J."/>
            <person name="Calvo S."/>
            <person name="Ma L.J."/>
            <person name="Nicol R."/>
            <person name="Purcell S."/>
            <person name="Nusbaum C."/>
            <person name="Galagan J.E."/>
            <person name="Birren B.W."/>
        </authorList>
    </citation>
    <scope>NUCLEOTIDE SEQUENCE [LARGE SCALE GENOMIC DNA]</scope>
    <source>
        <strain evidence="16">70-15 / ATCC MYA-4617 / FGSC 8958</strain>
    </source>
</reference>
<keyword evidence="6 11" id="KW-0732">Signal</keyword>
<keyword evidence="4 11" id="KW-0964">Secreted</keyword>
<dbReference type="GO" id="GO:0030248">
    <property type="term" value="F:cellulose binding"/>
    <property type="evidence" value="ECO:0007669"/>
    <property type="project" value="InterPro"/>
</dbReference>
<feature type="signal peptide" evidence="13">
    <location>
        <begin position="1"/>
        <end position="25"/>
    </location>
</feature>
<dbReference type="GO" id="GO:0046373">
    <property type="term" value="P:L-arabinose metabolic process"/>
    <property type="evidence" value="ECO:0007669"/>
    <property type="project" value="UniProtKB-UniRule"/>
</dbReference>
<dbReference type="OMA" id="TCESPYK"/>
<feature type="chain" id="PRO_5003466152" description="Alpha-L-arabinofuranosidase" evidence="13">
    <location>
        <begin position="26"/>
        <end position="459"/>
    </location>
</feature>
<evidence type="ECO:0000256" key="10">
    <source>
        <dbReference type="ARBA" id="ARBA00023326"/>
    </source>
</evidence>
<evidence type="ECO:0000256" key="5">
    <source>
        <dbReference type="ARBA" id="ARBA00022651"/>
    </source>
</evidence>
<accession>G4NF40</accession>
<proteinExistence type="inferred from homology"/>
<dbReference type="EMBL" id="CM001235">
    <property type="protein sequence ID" value="EHA49559.1"/>
    <property type="molecule type" value="Genomic_DNA"/>
</dbReference>
<dbReference type="SUPFAM" id="SSF57180">
    <property type="entry name" value="Cellulose-binding domain"/>
    <property type="match status" value="1"/>
</dbReference>
<dbReference type="Gene3D" id="2.115.10.20">
    <property type="entry name" value="Glycosyl hydrolase domain, family 43"/>
    <property type="match status" value="1"/>
</dbReference>
<evidence type="ECO:0000259" key="14">
    <source>
        <dbReference type="SMART" id="SM00236"/>
    </source>
</evidence>
<dbReference type="GO" id="GO:0046556">
    <property type="term" value="F:alpha-L-arabinofuranosidase activity"/>
    <property type="evidence" value="ECO:0007669"/>
    <property type="project" value="UniProtKB-UniRule"/>
</dbReference>
<feature type="region of interest" description="Disordered" evidence="12">
    <location>
        <begin position="382"/>
        <end position="411"/>
    </location>
</feature>
<evidence type="ECO:0000256" key="6">
    <source>
        <dbReference type="ARBA" id="ARBA00022729"/>
    </source>
</evidence>
<dbReference type="RefSeq" id="XP_003719143.1">
    <property type="nucleotide sequence ID" value="XM_003719095.1"/>
</dbReference>
<dbReference type="STRING" id="242507.G4NF40"/>
<dbReference type="InterPro" id="IPR035971">
    <property type="entry name" value="CBD_sf"/>
</dbReference>
<name>G4NF40_PYRO7</name>
<comment type="similarity">
    <text evidence="3 11">Belongs to the glycosyl hydrolase 62 family.</text>
</comment>
<comment type="function">
    <text evidence="11">Alpha-L-arabinofuranosidase involved in the hydrolysis of xylan, a major structural heterogeneous polysaccharide found in plant biomass representing the second most abundant polysaccharide in the biosphere, after cellulose.</text>
</comment>
<organism evidence="15 16">
    <name type="scientific">Pyricularia oryzae (strain 70-15 / ATCC MYA-4617 / FGSC 8958)</name>
    <name type="common">Rice blast fungus</name>
    <name type="synonym">Magnaporthe oryzae</name>
    <dbReference type="NCBI Taxonomy" id="242507"/>
    <lineage>
        <taxon>Eukaryota</taxon>
        <taxon>Fungi</taxon>
        <taxon>Dikarya</taxon>
        <taxon>Ascomycota</taxon>
        <taxon>Pezizomycotina</taxon>
        <taxon>Sordariomycetes</taxon>
        <taxon>Sordariomycetidae</taxon>
        <taxon>Magnaporthales</taxon>
        <taxon>Pyriculariaceae</taxon>
        <taxon>Pyricularia</taxon>
    </lineage>
</organism>
<dbReference type="Pfam" id="PF00734">
    <property type="entry name" value="CBM_1"/>
    <property type="match status" value="1"/>
</dbReference>
<dbReference type="OrthoDB" id="3156236at2759"/>
<dbReference type="PANTHER" id="PTHR40631:SF1">
    <property type="entry name" value="ALPHA-L-ARABINOFURANOSIDASE AXHA-2-RELATED"/>
    <property type="match status" value="1"/>
</dbReference>
<dbReference type="KEGG" id="mgr:MGG_14726"/>
<dbReference type="InterPro" id="IPR005193">
    <property type="entry name" value="GH62_arabinosidase"/>
</dbReference>
<gene>
    <name evidence="15" type="ORF">MGG_14726</name>
</gene>
<comment type="subcellular location">
    <subcellularLocation>
        <location evidence="2 11">Secreted</location>
    </subcellularLocation>
</comment>
<evidence type="ECO:0000256" key="2">
    <source>
        <dbReference type="ARBA" id="ARBA00004613"/>
    </source>
</evidence>
<sequence>MLGNIKTNLAYASTVLLASSALVSAQCTIPRSGLRWKDNGGPLAQPANGWASLKDFTVVPYQGKYLVYGTKYQSPNYGSMNFALVSNLRDLSSARQTDMNSGTVAPTLFYFAPKSIWILAYQWGATPFSYRTSTDPTNANGWSQAYPLFSGSISGSSTGPIDQTLIADSTTMYLFFCGDNGKIYRSTMPLGNFPGNFGTASTVIMSDTQANLFEAVQVYSVKGTGTYLMIVEAMGSNGRFFRSFTATSLGGSWTPAAATQSDPFAGKANSGATWTNDISHGDLVRSNADQRFEIDPCNLQLLYQGRSPNAGGDYNALPYRPGLLTLQNPGGSPGTGNPPPTTTPPPATTPPPSGGCAPLYGQCGGQDWTGAKCCSQGTCKVSNQSSAKSRDSRPLPAHSKWKHSKRSRAFDRGHSAQQLALVKKLPIAYLQLSHGFLRSGSTHKDSLSADPTVASRRVG</sequence>
<comment type="catalytic activity">
    <reaction evidence="1 11">
        <text>Hydrolysis of terminal non-reducing alpha-L-arabinofuranoside residues in alpha-L-arabinosides.</text>
        <dbReference type="EC" id="3.2.1.55"/>
    </reaction>
</comment>
<feature type="region of interest" description="Disordered" evidence="12">
    <location>
        <begin position="440"/>
        <end position="459"/>
    </location>
</feature>
<dbReference type="SMART" id="SM00236">
    <property type="entry name" value="fCBD"/>
    <property type="match status" value="1"/>
</dbReference>
<dbReference type="HOGENOM" id="CLU_041805_1_0_1"/>
<keyword evidence="8" id="KW-0119">Carbohydrate metabolism</keyword>
<keyword evidence="5" id="KW-0858">Xylan degradation</keyword>
<evidence type="ECO:0000256" key="12">
    <source>
        <dbReference type="SAM" id="MobiDB-lite"/>
    </source>
</evidence>
<dbReference type="PANTHER" id="PTHR40631">
    <property type="entry name" value="ALPHA-L-ARABINOFURANOSIDASE AXHA-2-RELATED"/>
    <property type="match status" value="1"/>
</dbReference>
<evidence type="ECO:0000256" key="3">
    <source>
        <dbReference type="ARBA" id="ARBA00007396"/>
    </source>
</evidence>
<keyword evidence="10" id="KW-0624">Polysaccharide degradation</keyword>
<dbReference type="SMR" id="G4NF40"/>
<evidence type="ECO:0000256" key="11">
    <source>
        <dbReference type="RuleBase" id="RU368117"/>
    </source>
</evidence>
<dbReference type="CDD" id="cd08987">
    <property type="entry name" value="GH62"/>
    <property type="match status" value="1"/>
</dbReference>
<dbReference type="Proteomes" id="UP000009058">
    <property type="component" value="Chromosome 5"/>
</dbReference>
<dbReference type="InterPro" id="IPR000254">
    <property type="entry name" value="CBD"/>
</dbReference>
<evidence type="ECO:0000313" key="16">
    <source>
        <dbReference type="Proteomes" id="UP000009058"/>
    </source>
</evidence>
<dbReference type="Pfam" id="PF03664">
    <property type="entry name" value="Glyco_hydro_62"/>
    <property type="match status" value="1"/>
</dbReference>
<dbReference type="GO" id="GO:0005576">
    <property type="term" value="C:extracellular region"/>
    <property type="evidence" value="ECO:0007669"/>
    <property type="project" value="UniProtKB-SubCell"/>
</dbReference>
<evidence type="ECO:0000256" key="8">
    <source>
        <dbReference type="ARBA" id="ARBA00023277"/>
    </source>
</evidence>
<evidence type="ECO:0000313" key="15">
    <source>
        <dbReference type="EMBL" id="EHA49559.1"/>
    </source>
</evidence>
<feature type="domain" description="CBM1" evidence="14">
    <location>
        <begin position="358"/>
        <end position="385"/>
    </location>
</feature>
<keyword evidence="9 11" id="KW-0326">Glycosidase</keyword>
<dbReference type="GO" id="GO:0045493">
    <property type="term" value="P:xylan catabolic process"/>
    <property type="evidence" value="ECO:0007669"/>
    <property type="project" value="UniProtKB-UniRule"/>
</dbReference>
<dbReference type="EC" id="3.2.1.55" evidence="11"/>
<keyword evidence="7 11" id="KW-0378">Hydrolase</keyword>
<keyword evidence="16" id="KW-1185">Reference proteome</keyword>
<dbReference type="InterPro" id="IPR023296">
    <property type="entry name" value="Glyco_hydro_beta-prop_sf"/>
</dbReference>
<evidence type="ECO:0000256" key="13">
    <source>
        <dbReference type="SAM" id="SignalP"/>
    </source>
</evidence>
<feature type="region of interest" description="Disordered" evidence="12">
    <location>
        <begin position="313"/>
        <end position="353"/>
    </location>
</feature>
<dbReference type="CAZy" id="GH62">
    <property type="family name" value="Glycoside Hydrolase Family 62"/>
</dbReference>
<dbReference type="CAZy" id="CBM1">
    <property type="family name" value="Carbohydrate-Binding Module Family 1"/>
</dbReference>
<dbReference type="SUPFAM" id="SSF75005">
    <property type="entry name" value="Arabinanase/levansucrase/invertase"/>
    <property type="match status" value="1"/>
</dbReference>
<evidence type="ECO:0000256" key="1">
    <source>
        <dbReference type="ARBA" id="ARBA00001462"/>
    </source>
</evidence>
<dbReference type="AlphaFoldDB" id="G4NF40"/>
<dbReference type="VEuPathDB" id="FungiDB:MGG_14726"/>
<reference key="2">
    <citation type="submission" date="2011-05" db="EMBL/GenBank/DDBJ databases">
        <title>The Genome Sequence of Magnaporthe oryzae 70-15.</title>
        <authorList>
            <consortium name="The Broad Institute Genome Sequencing Platform"/>
            <person name="Ma L.-J."/>
            <person name="Dead R."/>
            <person name="Young S.K."/>
            <person name="Zeng Q."/>
            <person name="Gargeya S."/>
            <person name="Fitzgerald M."/>
            <person name="Haas B."/>
            <person name="Abouelleil A."/>
            <person name="Alvarado L."/>
            <person name="Arachchi H.M."/>
            <person name="Berlin A."/>
            <person name="Brown A."/>
            <person name="Chapman S.B."/>
            <person name="Chen Z."/>
            <person name="Dunbar C."/>
            <person name="Freedman E."/>
            <person name="Gearin G."/>
            <person name="Gellesch M."/>
            <person name="Goldberg J."/>
            <person name="Griggs A."/>
            <person name="Gujja S."/>
            <person name="Heiman D."/>
            <person name="Howarth C."/>
            <person name="Larson L."/>
            <person name="Lui A."/>
            <person name="MacDonald P.J.P."/>
            <person name="Mehta T."/>
            <person name="Montmayeur A."/>
            <person name="Murphy C."/>
            <person name="Neiman D."/>
            <person name="Pearson M."/>
            <person name="Priest M."/>
            <person name="Roberts A."/>
            <person name="Saif S."/>
            <person name="Shea T."/>
            <person name="Shenoy N."/>
            <person name="Sisk P."/>
            <person name="Stolte C."/>
            <person name="Sykes S."/>
            <person name="Yandava C."/>
            <person name="Wortman J."/>
            <person name="Nusbaum C."/>
            <person name="Birren B."/>
        </authorList>
    </citation>
    <scope>NUCLEOTIDE SEQUENCE</scope>
    <source>
        <strain>70-15</strain>
    </source>
</reference>
<evidence type="ECO:0000256" key="7">
    <source>
        <dbReference type="ARBA" id="ARBA00022801"/>
    </source>
</evidence>
<dbReference type="eggNOG" id="ENOG502QUZT">
    <property type="taxonomic scope" value="Eukaryota"/>
</dbReference>